<evidence type="ECO:0008006" key="3">
    <source>
        <dbReference type="Google" id="ProtNLM"/>
    </source>
</evidence>
<dbReference type="Pfam" id="PF13036">
    <property type="entry name" value="LpoB"/>
    <property type="match status" value="1"/>
</dbReference>
<dbReference type="EMBL" id="CP036275">
    <property type="protein sequence ID" value="QDU36182.1"/>
    <property type="molecule type" value="Genomic_DNA"/>
</dbReference>
<sequence>MDRRVFLRESVLLLSALPIAGLAGCRGRQHAHVLTKTDEDMVGSHTAGAETWKPLIDEAVGKILGRQMEIILPAGHVEGALPVKKRICFVGVENRSSEEIGDFKEQIYQQIDTIISQSDAFAPVSRRFVEAGLRESRIRPDQLFIPANQRMFAAAMEQLHHPFDYLLFATITSGTTRSNKDYQRDYMLTLELVNIQTGDFDKESANLRKGYHKSAIGKLKHYGT</sequence>
<dbReference type="KEGG" id="mri:Mal4_04660"/>
<dbReference type="Proteomes" id="UP000320496">
    <property type="component" value="Chromosome"/>
</dbReference>
<gene>
    <name evidence="1" type="ORF">Mal4_04660</name>
</gene>
<dbReference type="AlphaFoldDB" id="A0A517Z125"/>
<name>A0A517Z125_9PLAN</name>
<protein>
    <recommendedName>
        <fullName evidence="3">Penicillin-binding protein activator LpoB</fullName>
    </recommendedName>
</protein>
<dbReference type="InterPro" id="IPR014094">
    <property type="entry name" value="LpoB"/>
</dbReference>
<dbReference type="Gene3D" id="3.40.50.10610">
    <property type="entry name" value="ABC-type transport auxiliary lipoprotein component"/>
    <property type="match status" value="1"/>
</dbReference>
<dbReference type="OrthoDB" id="211517at2"/>
<keyword evidence="2" id="KW-1185">Reference proteome</keyword>
<dbReference type="RefSeq" id="WP_145366873.1">
    <property type="nucleotide sequence ID" value="NZ_CP036275.1"/>
</dbReference>
<dbReference type="PROSITE" id="PS51257">
    <property type="entry name" value="PROKAR_LIPOPROTEIN"/>
    <property type="match status" value="1"/>
</dbReference>
<evidence type="ECO:0000313" key="2">
    <source>
        <dbReference type="Proteomes" id="UP000320496"/>
    </source>
</evidence>
<proteinExistence type="predicted"/>
<reference evidence="1 2" key="1">
    <citation type="submission" date="2019-02" db="EMBL/GenBank/DDBJ databases">
        <title>Deep-cultivation of Planctomycetes and their phenomic and genomic characterization uncovers novel biology.</title>
        <authorList>
            <person name="Wiegand S."/>
            <person name="Jogler M."/>
            <person name="Boedeker C."/>
            <person name="Pinto D."/>
            <person name="Vollmers J."/>
            <person name="Rivas-Marin E."/>
            <person name="Kohn T."/>
            <person name="Peeters S.H."/>
            <person name="Heuer A."/>
            <person name="Rast P."/>
            <person name="Oberbeckmann S."/>
            <person name="Bunk B."/>
            <person name="Jeske O."/>
            <person name="Meyerdierks A."/>
            <person name="Storesund J.E."/>
            <person name="Kallscheuer N."/>
            <person name="Luecker S."/>
            <person name="Lage O.M."/>
            <person name="Pohl T."/>
            <person name="Merkel B.J."/>
            <person name="Hornburger P."/>
            <person name="Mueller R.-W."/>
            <person name="Bruemmer F."/>
            <person name="Labrenz M."/>
            <person name="Spormann A.M."/>
            <person name="Op den Camp H."/>
            <person name="Overmann J."/>
            <person name="Amann R."/>
            <person name="Jetten M.S.M."/>
            <person name="Mascher T."/>
            <person name="Medema M.H."/>
            <person name="Devos D.P."/>
            <person name="Kaster A.-K."/>
            <person name="Ovreas L."/>
            <person name="Rohde M."/>
            <person name="Galperin M.Y."/>
            <person name="Jogler C."/>
        </authorList>
    </citation>
    <scope>NUCLEOTIDE SEQUENCE [LARGE SCALE GENOMIC DNA]</scope>
    <source>
        <strain evidence="1 2">Mal4</strain>
    </source>
</reference>
<accession>A0A517Z125</accession>
<evidence type="ECO:0000313" key="1">
    <source>
        <dbReference type="EMBL" id="QDU36182.1"/>
    </source>
</evidence>
<organism evidence="1 2">
    <name type="scientific">Maioricimonas rarisocia</name>
    <dbReference type="NCBI Taxonomy" id="2528026"/>
    <lineage>
        <taxon>Bacteria</taxon>
        <taxon>Pseudomonadati</taxon>
        <taxon>Planctomycetota</taxon>
        <taxon>Planctomycetia</taxon>
        <taxon>Planctomycetales</taxon>
        <taxon>Planctomycetaceae</taxon>
        <taxon>Maioricimonas</taxon>
    </lineage>
</organism>